<proteinExistence type="predicted"/>
<dbReference type="SUPFAM" id="SSF88659">
    <property type="entry name" value="Sigma3 and sigma4 domains of RNA polymerase sigma factors"/>
    <property type="match status" value="1"/>
</dbReference>
<gene>
    <name evidence="1" type="ORF">NIES267_09970</name>
</gene>
<organism evidence="1 2">
    <name type="scientific">Calothrix parasitica NIES-267</name>
    <dbReference type="NCBI Taxonomy" id="1973488"/>
    <lineage>
        <taxon>Bacteria</taxon>
        <taxon>Bacillati</taxon>
        <taxon>Cyanobacteriota</taxon>
        <taxon>Cyanophyceae</taxon>
        <taxon>Nostocales</taxon>
        <taxon>Calotrichaceae</taxon>
        <taxon>Calothrix</taxon>
    </lineage>
</organism>
<dbReference type="InterPro" id="IPR013324">
    <property type="entry name" value="RNA_pol_sigma_r3/r4-like"/>
</dbReference>
<dbReference type="Proteomes" id="UP000218418">
    <property type="component" value="Chromosome"/>
</dbReference>
<dbReference type="OrthoDB" id="451633at2"/>
<evidence type="ECO:0000313" key="2">
    <source>
        <dbReference type="Proteomes" id="UP000218418"/>
    </source>
</evidence>
<reference evidence="1 2" key="1">
    <citation type="submission" date="2017-06" db="EMBL/GenBank/DDBJ databases">
        <title>Genome sequencing of cyanobaciteial culture collection at National Institute for Environmental Studies (NIES).</title>
        <authorList>
            <person name="Hirose Y."/>
            <person name="Shimura Y."/>
            <person name="Fujisawa T."/>
            <person name="Nakamura Y."/>
            <person name="Kawachi M."/>
        </authorList>
    </citation>
    <scope>NUCLEOTIDE SEQUENCE [LARGE SCALE GENOMIC DNA]</scope>
    <source>
        <strain evidence="1 2">NIES-267</strain>
    </source>
</reference>
<protein>
    <submittedName>
        <fullName evidence="1">Uncharacterized protein</fullName>
    </submittedName>
</protein>
<evidence type="ECO:0000313" key="1">
    <source>
        <dbReference type="EMBL" id="BAY81520.1"/>
    </source>
</evidence>
<keyword evidence="2" id="KW-1185">Reference proteome</keyword>
<sequence length="295" mass="35002">MELESLISKSLQSHRLYCEVRKRIPDIHQEIYGQVYQILLQEASNVCDENELQKLFIKLPLDELLKQQIYQQIDILAINAKAIGQSLNIEQLYPPETKKYLSACQQLFYAIRISGKMKRPYINYRTSKFYQDIVHEYEMQIWRFICKKIRNFEYDKSQNMSDENLSRFMAWLNGCSTNLFKKALDKYNKTFPELLLIEDSLNDESNDYTNTITSSEEIPLSAKIINLIEQDEMGVFRSEHIKNKPQANFREIVLSLRDGNKMKEIADNFDVPLQSLYTLQKRCIDKYRNYIKKNI</sequence>
<dbReference type="EMBL" id="AP018227">
    <property type="protein sequence ID" value="BAY81520.1"/>
    <property type="molecule type" value="Genomic_DNA"/>
</dbReference>
<dbReference type="AlphaFoldDB" id="A0A1Z4LJU2"/>
<accession>A0A1Z4LJU2</accession>
<name>A0A1Z4LJU2_9CYAN</name>